<feature type="compositionally biased region" description="Low complexity" evidence="5">
    <location>
        <begin position="341"/>
        <end position="360"/>
    </location>
</feature>
<feature type="compositionally biased region" description="Low complexity" evidence="5">
    <location>
        <begin position="292"/>
        <end position="303"/>
    </location>
</feature>
<feature type="transmembrane region" description="Helical" evidence="6">
    <location>
        <begin position="426"/>
        <end position="442"/>
    </location>
</feature>
<evidence type="ECO:0000313" key="8">
    <source>
        <dbReference type="Proteomes" id="UP000310158"/>
    </source>
</evidence>
<accession>A0A4S4LW85</accession>
<feature type="transmembrane region" description="Helical" evidence="6">
    <location>
        <begin position="475"/>
        <end position="495"/>
    </location>
</feature>
<feature type="region of interest" description="Disordered" evidence="5">
    <location>
        <begin position="292"/>
        <end position="360"/>
    </location>
</feature>
<reference evidence="7 8" key="1">
    <citation type="submission" date="2019-02" db="EMBL/GenBank/DDBJ databases">
        <title>Genome sequencing of the rare red list fungi Bondarzewia mesenterica.</title>
        <authorList>
            <person name="Buettner E."/>
            <person name="Kellner H."/>
        </authorList>
    </citation>
    <scope>NUCLEOTIDE SEQUENCE [LARGE SCALE GENOMIC DNA]</scope>
    <source>
        <strain evidence="7 8">DSM 108281</strain>
    </source>
</reference>
<evidence type="ECO:0008006" key="9">
    <source>
        <dbReference type="Google" id="ProtNLM"/>
    </source>
</evidence>
<evidence type="ECO:0000256" key="6">
    <source>
        <dbReference type="SAM" id="Phobius"/>
    </source>
</evidence>
<dbReference type="OrthoDB" id="435607at2759"/>
<dbReference type="GO" id="GO:0055085">
    <property type="term" value="P:transmembrane transport"/>
    <property type="evidence" value="ECO:0007669"/>
    <property type="project" value="InterPro"/>
</dbReference>
<keyword evidence="3 6" id="KW-1133">Transmembrane helix</keyword>
<dbReference type="InterPro" id="IPR004776">
    <property type="entry name" value="Mem_transp_PIN-like"/>
</dbReference>
<feature type="transmembrane region" description="Helical" evidence="6">
    <location>
        <begin position="769"/>
        <end position="789"/>
    </location>
</feature>
<dbReference type="InterPro" id="IPR040254">
    <property type="entry name" value="Ecm3-like"/>
</dbReference>
<dbReference type="Pfam" id="PF03547">
    <property type="entry name" value="Mem_trans"/>
    <property type="match status" value="1"/>
</dbReference>
<proteinExistence type="predicted"/>
<feature type="transmembrane region" description="Helical" evidence="6">
    <location>
        <begin position="539"/>
        <end position="565"/>
    </location>
</feature>
<sequence>MTCHHAHLQCPATSKGILDLPESRWRPMTMAVVTSSPLMHQISSESILERGEIVAADEKEFDEVEGIGAALCLVVLEGDAHDVVKLLETYAEEGNLMRTLQAAIRIAAYQHAEYVIRLVQVATKSGSSRDALHPYIPSCCRARLVVPYLLHSPYRHNELPILGFSHPVRKTDPSHTITLKPPTQKSMRKKVIQDYANMDTGIRYGYLMELQKVVGVRDELTDEIMLPRLVRDMCIRRFSHSRDQPTLLFYLDTHRPRSQIPHDPLHPCNCHESMQSITYEHLHTGLSTCTTSTTDTTATSNSSVPPQQNKSIPSSRLPVSPVLASQTNISPTPPRSPPSVPTSSPCHAQSLHLSPSSSSHPLSKSLVQRCLCFQQTSLHVDLIEKPRLKKKDCTAWLAYILTYTMMLLGVAAGAIGFFCEYSSDDLTNIIMLSAGTLIWVSLRPLIRLFLVVASGFALTKADLFPAVAARGTGQVMLNIALPCLMFSRIVPAFSSDNIASLDSIYEGPLILVAFIYEGLGLIIAWIIKQFFWVPHQFRYGILVAGIFGNTGDIPTSVIMSITGVAPFNGSSDQTLSVAYISAFILVFFVTLFPAGDEKAGDVEDSPVQEKKYEIDTSSLRDDNIPAPILNQPSPTHSKHVSFHPDDGTTIVPPTSELNFASRVASPAPTITQIDGVNDASPFDSQAPPVLASDSAVSRSTRPRTTRQKVLSEARIFVSSLGNPASVTIILAFPIALINPVKALFIAVPGSSIPNAPDGQPPLAFIMDTASFVAGASVPLGLVCLGSALARLKMPRGDWASIPRGAIVSLAVGRMIVMPVIGVLIVNGLTGAGVINKDDKVLQFVCMCVLKSCVLGTLLIFPTTQVFLTQVFSGTGSAEHLSAFLIPQYIIMFVSMTALTAYTLQSLF</sequence>
<dbReference type="Proteomes" id="UP000310158">
    <property type="component" value="Unassembled WGS sequence"/>
</dbReference>
<evidence type="ECO:0000313" key="7">
    <source>
        <dbReference type="EMBL" id="THH16078.1"/>
    </source>
</evidence>
<feature type="transmembrane region" description="Helical" evidence="6">
    <location>
        <begin position="840"/>
        <end position="860"/>
    </location>
</feature>
<comment type="subcellular location">
    <subcellularLocation>
        <location evidence="1">Membrane</location>
        <topology evidence="1">Multi-pass membrane protein</topology>
    </subcellularLocation>
</comment>
<dbReference type="PANTHER" id="PTHR31274">
    <property type="entry name" value="PROTEIN ECM3"/>
    <property type="match status" value="1"/>
</dbReference>
<dbReference type="AlphaFoldDB" id="A0A4S4LW85"/>
<name>A0A4S4LW85_9AGAM</name>
<evidence type="ECO:0000256" key="4">
    <source>
        <dbReference type="ARBA" id="ARBA00023136"/>
    </source>
</evidence>
<keyword evidence="2 6" id="KW-0812">Transmembrane</keyword>
<evidence type="ECO:0000256" key="3">
    <source>
        <dbReference type="ARBA" id="ARBA00022989"/>
    </source>
</evidence>
<evidence type="ECO:0000256" key="1">
    <source>
        <dbReference type="ARBA" id="ARBA00004141"/>
    </source>
</evidence>
<feature type="transmembrane region" description="Helical" evidence="6">
    <location>
        <begin position="880"/>
        <end position="903"/>
    </location>
</feature>
<evidence type="ECO:0000256" key="5">
    <source>
        <dbReference type="SAM" id="MobiDB-lite"/>
    </source>
</evidence>
<dbReference type="GO" id="GO:0016020">
    <property type="term" value="C:membrane"/>
    <property type="evidence" value="ECO:0007669"/>
    <property type="project" value="UniProtKB-SubCell"/>
</dbReference>
<evidence type="ECO:0000256" key="2">
    <source>
        <dbReference type="ARBA" id="ARBA00022692"/>
    </source>
</evidence>
<comment type="caution">
    <text evidence="7">The sequence shown here is derived from an EMBL/GenBank/DDBJ whole genome shotgun (WGS) entry which is preliminary data.</text>
</comment>
<feature type="compositionally biased region" description="Pro residues" evidence="5">
    <location>
        <begin position="331"/>
        <end position="340"/>
    </location>
</feature>
<feature type="transmembrane region" description="Helical" evidence="6">
    <location>
        <begin position="396"/>
        <end position="419"/>
    </location>
</feature>
<feature type="transmembrane region" description="Helical" evidence="6">
    <location>
        <begin position="715"/>
        <end position="737"/>
    </location>
</feature>
<feature type="compositionally biased region" description="Polar residues" evidence="5">
    <location>
        <begin position="304"/>
        <end position="314"/>
    </location>
</feature>
<dbReference type="EMBL" id="SGPL01000175">
    <property type="protein sequence ID" value="THH16078.1"/>
    <property type="molecule type" value="Genomic_DNA"/>
</dbReference>
<feature type="transmembrane region" description="Helical" evidence="6">
    <location>
        <begin position="577"/>
        <end position="595"/>
    </location>
</feature>
<gene>
    <name evidence="7" type="ORF">EW146_g4493</name>
</gene>
<feature type="transmembrane region" description="Helical" evidence="6">
    <location>
        <begin position="507"/>
        <end position="527"/>
    </location>
</feature>
<keyword evidence="8" id="KW-1185">Reference proteome</keyword>
<organism evidence="7 8">
    <name type="scientific">Bondarzewia mesenterica</name>
    <dbReference type="NCBI Taxonomy" id="1095465"/>
    <lineage>
        <taxon>Eukaryota</taxon>
        <taxon>Fungi</taxon>
        <taxon>Dikarya</taxon>
        <taxon>Basidiomycota</taxon>
        <taxon>Agaricomycotina</taxon>
        <taxon>Agaricomycetes</taxon>
        <taxon>Russulales</taxon>
        <taxon>Bondarzewiaceae</taxon>
        <taxon>Bondarzewia</taxon>
    </lineage>
</organism>
<dbReference type="PANTHER" id="PTHR31274:SF1">
    <property type="entry name" value="AGL149CP"/>
    <property type="match status" value="1"/>
</dbReference>
<keyword evidence="4 6" id="KW-0472">Membrane</keyword>
<protein>
    <recommendedName>
        <fullName evidence="9">Auxin efflux carrier</fullName>
    </recommendedName>
</protein>
<feature type="transmembrane region" description="Helical" evidence="6">
    <location>
        <begin position="810"/>
        <end position="834"/>
    </location>
</feature>